<comment type="catalytic activity">
    <reaction evidence="11">
        <text>5,6-dihydrouridine(16) in tRNA + NADP(+) = uridine(16) in tRNA + NADPH + H(+)</text>
        <dbReference type="Rhea" id="RHEA:53376"/>
        <dbReference type="Rhea" id="RHEA-COMP:13543"/>
        <dbReference type="Rhea" id="RHEA-COMP:13544"/>
        <dbReference type="ChEBI" id="CHEBI:15378"/>
        <dbReference type="ChEBI" id="CHEBI:57783"/>
        <dbReference type="ChEBI" id="CHEBI:58349"/>
        <dbReference type="ChEBI" id="CHEBI:65315"/>
        <dbReference type="ChEBI" id="CHEBI:74443"/>
        <dbReference type="EC" id="1.3.1.88"/>
    </reaction>
    <physiologicalReaction direction="right-to-left" evidence="11">
        <dbReference type="Rhea" id="RHEA:53378"/>
    </physiologicalReaction>
</comment>
<accession>A0A084VL48</accession>
<feature type="compositionally biased region" description="Low complexity" evidence="14">
    <location>
        <begin position="16"/>
        <end position="35"/>
    </location>
</feature>
<dbReference type="InterPro" id="IPR018517">
    <property type="entry name" value="tRNA_hU_synthase_CS"/>
</dbReference>
<feature type="region of interest" description="Disordered" evidence="14">
    <location>
        <begin position="1"/>
        <end position="38"/>
    </location>
</feature>
<dbReference type="OrthoDB" id="272303at2759"/>
<keyword evidence="7" id="KW-0520">NAD</keyword>
<dbReference type="EC" id="1.3.1.88" evidence="9"/>
<dbReference type="VEuPathDB" id="VectorBase:ASIS019555"/>
<evidence type="ECO:0000256" key="5">
    <source>
        <dbReference type="ARBA" id="ARBA00022857"/>
    </source>
</evidence>
<dbReference type="OMA" id="CYTPMWH"/>
<keyword evidence="6" id="KW-0560">Oxidoreductase</keyword>
<comment type="cofactor">
    <cofactor evidence="1">
        <name>FMN</name>
        <dbReference type="ChEBI" id="CHEBI:58210"/>
    </cofactor>
</comment>
<dbReference type="Proteomes" id="UP000030765">
    <property type="component" value="Unassembled WGS sequence"/>
</dbReference>
<dbReference type="SUPFAM" id="SSF51395">
    <property type="entry name" value="FMN-linked oxidoreductases"/>
    <property type="match status" value="1"/>
</dbReference>
<dbReference type="PROSITE" id="PS01136">
    <property type="entry name" value="UPF0034"/>
    <property type="match status" value="1"/>
</dbReference>
<dbReference type="EnsemblMetazoa" id="ASIC006092-RA">
    <property type="protein sequence ID" value="ASIC006092-PA"/>
    <property type="gene ID" value="ASIC006092"/>
</dbReference>
<dbReference type="Pfam" id="PF01207">
    <property type="entry name" value="Dus"/>
    <property type="match status" value="1"/>
</dbReference>
<evidence type="ECO:0000313" key="17">
    <source>
        <dbReference type="EnsemblMetazoa" id="ASIC006092-PA"/>
    </source>
</evidence>
<dbReference type="CDD" id="cd02801">
    <property type="entry name" value="DUS_like_FMN"/>
    <property type="match status" value="1"/>
</dbReference>
<keyword evidence="18" id="KW-1185">Reference proteome</keyword>
<evidence type="ECO:0000256" key="7">
    <source>
        <dbReference type="ARBA" id="ARBA00023027"/>
    </source>
</evidence>
<comment type="catalytic activity">
    <reaction evidence="10">
        <text>5,6-dihydrouridine(17) in tRNA + NAD(+) = uridine(17) in tRNA + NADH + H(+)</text>
        <dbReference type="Rhea" id="RHEA:53372"/>
        <dbReference type="Rhea" id="RHEA-COMP:13541"/>
        <dbReference type="Rhea" id="RHEA-COMP:13542"/>
        <dbReference type="ChEBI" id="CHEBI:15378"/>
        <dbReference type="ChEBI" id="CHEBI:57540"/>
        <dbReference type="ChEBI" id="CHEBI:57945"/>
        <dbReference type="ChEBI" id="CHEBI:65315"/>
        <dbReference type="ChEBI" id="CHEBI:74443"/>
        <dbReference type="EC" id="1.3.1.88"/>
    </reaction>
    <physiologicalReaction direction="right-to-left" evidence="10">
        <dbReference type="Rhea" id="RHEA:53374"/>
    </physiologicalReaction>
</comment>
<evidence type="ECO:0000313" key="16">
    <source>
        <dbReference type="EMBL" id="KFB38692.1"/>
    </source>
</evidence>
<dbReference type="STRING" id="74873.A0A084VL48"/>
<evidence type="ECO:0000256" key="2">
    <source>
        <dbReference type="ARBA" id="ARBA00022630"/>
    </source>
</evidence>
<reference evidence="17" key="2">
    <citation type="submission" date="2020-05" db="UniProtKB">
        <authorList>
            <consortium name="EnsemblMetazoa"/>
        </authorList>
    </citation>
    <scope>IDENTIFICATION</scope>
</reference>
<dbReference type="GO" id="GO:0050660">
    <property type="term" value="F:flavin adenine dinucleotide binding"/>
    <property type="evidence" value="ECO:0007669"/>
    <property type="project" value="InterPro"/>
</dbReference>
<evidence type="ECO:0000256" key="13">
    <source>
        <dbReference type="ARBA" id="ARBA00049467"/>
    </source>
</evidence>
<name>A0A084VL48_ANOSI</name>
<dbReference type="EMBL" id="ATLV01014410">
    <property type="status" value="NOT_ANNOTATED_CDS"/>
    <property type="molecule type" value="Genomic_DNA"/>
</dbReference>
<keyword evidence="4" id="KW-0819">tRNA processing</keyword>
<dbReference type="InterPro" id="IPR035587">
    <property type="entry name" value="DUS-like_FMN-bd"/>
</dbReference>
<evidence type="ECO:0000313" key="18">
    <source>
        <dbReference type="Proteomes" id="UP000030765"/>
    </source>
</evidence>
<dbReference type="EMBL" id="KE524970">
    <property type="protein sequence ID" value="KFB38692.1"/>
    <property type="molecule type" value="Genomic_DNA"/>
</dbReference>
<evidence type="ECO:0000256" key="4">
    <source>
        <dbReference type="ARBA" id="ARBA00022694"/>
    </source>
</evidence>
<keyword evidence="3" id="KW-0288">FMN</keyword>
<evidence type="ECO:0000256" key="11">
    <source>
        <dbReference type="ARBA" id="ARBA00047652"/>
    </source>
</evidence>
<protein>
    <recommendedName>
        <fullName evidence="9">tRNA-dihydrouridine(16/17) synthase [NAD(P)(+)]</fullName>
        <ecNumber evidence="9">1.3.1.88</ecNumber>
    </recommendedName>
</protein>
<evidence type="ECO:0000256" key="9">
    <source>
        <dbReference type="ARBA" id="ARBA00038890"/>
    </source>
</evidence>
<evidence type="ECO:0000256" key="12">
    <source>
        <dbReference type="ARBA" id="ARBA00048934"/>
    </source>
</evidence>
<comment type="catalytic activity">
    <reaction evidence="12">
        <text>5,6-dihydrouridine(16) in tRNA + NAD(+) = uridine(16) in tRNA + NADH + H(+)</text>
        <dbReference type="Rhea" id="RHEA:53380"/>
        <dbReference type="Rhea" id="RHEA-COMP:13543"/>
        <dbReference type="Rhea" id="RHEA-COMP:13544"/>
        <dbReference type="ChEBI" id="CHEBI:15378"/>
        <dbReference type="ChEBI" id="CHEBI:57540"/>
        <dbReference type="ChEBI" id="CHEBI:57945"/>
        <dbReference type="ChEBI" id="CHEBI:65315"/>
        <dbReference type="ChEBI" id="CHEBI:74443"/>
        <dbReference type="EC" id="1.3.1.88"/>
    </reaction>
    <physiologicalReaction direction="right-to-left" evidence="12">
        <dbReference type="Rhea" id="RHEA:53382"/>
    </physiologicalReaction>
</comment>
<sequence>MVTSEDSTVQTPPEPKTGQQQQQPTDTMDTTATEPPSRKLGGFEFYEKILRSPRYVVAPMVDASELAWRLLSRRHGAQLCYSPMFHSSCFSKDPKYRKDSLQTCPEDRPLIIQFCGNDPKIMLEAALLAQDHCDAIDINLGCPQAIAKRGRYGAFLQDEWELLREIGNKRRDGNRKSSIQRTMVLWFQ</sequence>
<feature type="domain" description="DUS-like FMN-binding" evidence="15">
    <location>
        <begin position="57"/>
        <end position="166"/>
    </location>
</feature>
<dbReference type="PANTHER" id="PTHR11082">
    <property type="entry name" value="TRNA-DIHYDROURIDINE SYNTHASE"/>
    <property type="match status" value="1"/>
</dbReference>
<organism evidence="16">
    <name type="scientific">Anopheles sinensis</name>
    <name type="common">Mosquito</name>
    <dbReference type="NCBI Taxonomy" id="74873"/>
    <lineage>
        <taxon>Eukaryota</taxon>
        <taxon>Metazoa</taxon>
        <taxon>Ecdysozoa</taxon>
        <taxon>Arthropoda</taxon>
        <taxon>Hexapoda</taxon>
        <taxon>Insecta</taxon>
        <taxon>Pterygota</taxon>
        <taxon>Neoptera</taxon>
        <taxon>Endopterygota</taxon>
        <taxon>Diptera</taxon>
        <taxon>Nematocera</taxon>
        <taxon>Culicoidea</taxon>
        <taxon>Culicidae</taxon>
        <taxon>Anophelinae</taxon>
        <taxon>Anopheles</taxon>
    </lineage>
</organism>
<dbReference type="InterPro" id="IPR013785">
    <property type="entry name" value="Aldolase_TIM"/>
</dbReference>
<keyword evidence="5" id="KW-0521">NADP</keyword>
<evidence type="ECO:0000256" key="14">
    <source>
        <dbReference type="SAM" id="MobiDB-lite"/>
    </source>
</evidence>
<evidence type="ECO:0000256" key="8">
    <source>
        <dbReference type="ARBA" id="ARBA00038313"/>
    </source>
</evidence>
<evidence type="ECO:0000256" key="3">
    <source>
        <dbReference type="ARBA" id="ARBA00022643"/>
    </source>
</evidence>
<dbReference type="PANTHER" id="PTHR11082:SF5">
    <property type="entry name" value="TRNA-DIHYDROURIDINE(16_17) SYNTHASE [NAD(P)(+)]-LIKE"/>
    <property type="match status" value="1"/>
</dbReference>
<gene>
    <name evidence="16" type="ORF">ZHAS_00006092</name>
</gene>
<dbReference type="VEuPathDB" id="VectorBase:ASIC006092"/>
<evidence type="ECO:0000256" key="1">
    <source>
        <dbReference type="ARBA" id="ARBA00001917"/>
    </source>
</evidence>
<comment type="similarity">
    <text evidence="8">Belongs to the Dus family. Dus1 subfamily.</text>
</comment>
<dbReference type="Gene3D" id="3.20.20.70">
    <property type="entry name" value="Aldolase class I"/>
    <property type="match status" value="1"/>
</dbReference>
<evidence type="ECO:0000256" key="10">
    <source>
        <dbReference type="ARBA" id="ARBA00047287"/>
    </source>
</evidence>
<proteinExistence type="inferred from homology"/>
<dbReference type="AlphaFoldDB" id="A0A084VL48"/>
<evidence type="ECO:0000256" key="6">
    <source>
        <dbReference type="ARBA" id="ARBA00023002"/>
    </source>
</evidence>
<dbReference type="GO" id="GO:0017150">
    <property type="term" value="F:tRNA dihydrouridine synthase activity"/>
    <property type="evidence" value="ECO:0007669"/>
    <property type="project" value="InterPro"/>
</dbReference>
<comment type="catalytic activity">
    <reaction evidence="13">
        <text>5,6-dihydrouridine(17) in tRNA + NADP(+) = uridine(17) in tRNA + NADPH + H(+)</text>
        <dbReference type="Rhea" id="RHEA:53368"/>
        <dbReference type="Rhea" id="RHEA-COMP:13541"/>
        <dbReference type="Rhea" id="RHEA-COMP:13542"/>
        <dbReference type="ChEBI" id="CHEBI:15378"/>
        <dbReference type="ChEBI" id="CHEBI:57783"/>
        <dbReference type="ChEBI" id="CHEBI:58349"/>
        <dbReference type="ChEBI" id="CHEBI:65315"/>
        <dbReference type="ChEBI" id="CHEBI:74443"/>
        <dbReference type="EC" id="1.3.1.88"/>
    </reaction>
    <physiologicalReaction direction="right-to-left" evidence="13">
        <dbReference type="Rhea" id="RHEA:53370"/>
    </physiologicalReaction>
</comment>
<keyword evidence="2" id="KW-0285">Flavoprotein</keyword>
<reference evidence="16 18" key="1">
    <citation type="journal article" date="2014" name="BMC Genomics">
        <title>Genome sequence of Anopheles sinensis provides insight into genetics basis of mosquito competence for malaria parasites.</title>
        <authorList>
            <person name="Zhou D."/>
            <person name="Zhang D."/>
            <person name="Ding G."/>
            <person name="Shi L."/>
            <person name="Hou Q."/>
            <person name="Ye Y."/>
            <person name="Xu Y."/>
            <person name="Zhou H."/>
            <person name="Xiong C."/>
            <person name="Li S."/>
            <person name="Yu J."/>
            <person name="Hong S."/>
            <person name="Yu X."/>
            <person name="Zou P."/>
            <person name="Chen C."/>
            <person name="Chang X."/>
            <person name="Wang W."/>
            <person name="Lv Y."/>
            <person name="Sun Y."/>
            <person name="Ma L."/>
            <person name="Shen B."/>
            <person name="Zhu C."/>
        </authorList>
    </citation>
    <scope>NUCLEOTIDE SEQUENCE [LARGE SCALE GENOMIC DNA]</scope>
</reference>
<evidence type="ECO:0000259" key="15">
    <source>
        <dbReference type="Pfam" id="PF01207"/>
    </source>
</evidence>